<reference evidence="2 3" key="1">
    <citation type="journal article" date="2015" name="Genome Announc.">
        <title>Expanding the biotechnology potential of lactobacilli through comparative genomics of 213 strains and associated genera.</title>
        <authorList>
            <person name="Sun Z."/>
            <person name="Harris H.M."/>
            <person name="McCann A."/>
            <person name="Guo C."/>
            <person name="Argimon S."/>
            <person name="Zhang W."/>
            <person name="Yang X."/>
            <person name="Jeffery I.B."/>
            <person name="Cooney J.C."/>
            <person name="Kagawa T.F."/>
            <person name="Liu W."/>
            <person name="Song Y."/>
            <person name="Salvetti E."/>
            <person name="Wrobel A."/>
            <person name="Rasinkangas P."/>
            <person name="Parkhill J."/>
            <person name="Rea M.C."/>
            <person name="O'Sullivan O."/>
            <person name="Ritari J."/>
            <person name="Douillard F.P."/>
            <person name="Paul Ross R."/>
            <person name="Yang R."/>
            <person name="Briner A.E."/>
            <person name="Felis G.E."/>
            <person name="de Vos W.M."/>
            <person name="Barrangou R."/>
            <person name="Klaenhammer T.R."/>
            <person name="Caufield P.W."/>
            <person name="Cui Y."/>
            <person name="Zhang H."/>
            <person name="O'Toole P.W."/>
        </authorList>
    </citation>
    <scope>NUCLEOTIDE SEQUENCE [LARGE SCALE GENOMIC DNA]</scope>
    <source>
        <strain evidence="2 3">DSM 12744</strain>
    </source>
</reference>
<dbReference type="SUPFAM" id="SSF48150">
    <property type="entry name" value="DNA-glycosylase"/>
    <property type="match status" value="1"/>
</dbReference>
<accession>A0A0R1MUW6</accession>
<dbReference type="Gene3D" id="1.10.340.30">
    <property type="entry name" value="Hypothetical protein, domain 2"/>
    <property type="match status" value="1"/>
</dbReference>
<dbReference type="GO" id="GO:0006284">
    <property type="term" value="P:base-excision repair"/>
    <property type="evidence" value="ECO:0007669"/>
    <property type="project" value="InterPro"/>
</dbReference>
<dbReference type="EMBL" id="AZEC01000010">
    <property type="protein sequence ID" value="KRL11926.1"/>
    <property type="molecule type" value="Genomic_DNA"/>
</dbReference>
<proteinExistence type="predicted"/>
<dbReference type="Proteomes" id="UP000051330">
    <property type="component" value="Unassembled WGS sequence"/>
</dbReference>
<dbReference type="STRING" id="1423792.FD09_GL000534"/>
<evidence type="ECO:0000313" key="2">
    <source>
        <dbReference type="EMBL" id="KRL11926.1"/>
    </source>
</evidence>
<dbReference type="InterPro" id="IPR011257">
    <property type="entry name" value="DNA_glycosylase"/>
</dbReference>
<evidence type="ECO:0000256" key="1">
    <source>
        <dbReference type="PIRSR" id="PIRSR605019-1"/>
    </source>
</evidence>
<keyword evidence="1" id="KW-0479">Metal-binding</keyword>
<evidence type="ECO:0000313" key="3">
    <source>
        <dbReference type="Proteomes" id="UP000051330"/>
    </source>
</evidence>
<organism evidence="2 3">
    <name type="scientific">Schleiferilactobacillus perolens DSM 12744</name>
    <dbReference type="NCBI Taxonomy" id="1423792"/>
    <lineage>
        <taxon>Bacteria</taxon>
        <taxon>Bacillati</taxon>
        <taxon>Bacillota</taxon>
        <taxon>Bacilli</taxon>
        <taxon>Lactobacillales</taxon>
        <taxon>Lactobacillaceae</taxon>
        <taxon>Schleiferilactobacillus</taxon>
    </lineage>
</organism>
<dbReference type="GO" id="GO:0046872">
    <property type="term" value="F:metal ion binding"/>
    <property type="evidence" value="ECO:0007669"/>
    <property type="project" value="UniProtKB-KW"/>
</dbReference>
<protein>
    <submittedName>
        <fullName evidence="2">DNA-3-methyladenine glycosylase I</fullName>
    </submittedName>
</protein>
<dbReference type="InterPro" id="IPR005019">
    <property type="entry name" value="Adenine_glyco"/>
</dbReference>
<feature type="binding site" evidence="1">
    <location>
        <position position="13"/>
    </location>
    <ligand>
        <name>Zn(2+)</name>
        <dbReference type="ChEBI" id="CHEBI:29105"/>
    </ligand>
</feature>
<dbReference type="PANTHER" id="PTHR30037:SF4">
    <property type="entry name" value="DNA-3-METHYLADENINE GLYCOSYLASE I"/>
    <property type="match status" value="1"/>
</dbReference>
<dbReference type="PANTHER" id="PTHR30037">
    <property type="entry name" value="DNA-3-METHYLADENINE GLYCOSYLASE 1"/>
    <property type="match status" value="1"/>
</dbReference>
<dbReference type="InterPro" id="IPR052891">
    <property type="entry name" value="DNA-3mA_glycosylase"/>
</dbReference>
<keyword evidence="1" id="KW-0862">Zinc</keyword>
<dbReference type="PATRIC" id="fig|1423792.3.peg.543"/>
<keyword evidence="3" id="KW-1185">Reference proteome</keyword>
<comment type="caution">
    <text evidence="2">The sequence shown here is derived from an EMBL/GenBank/DDBJ whole genome shotgun (WGS) entry which is preliminary data.</text>
</comment>
<dbReference type="GO" id="GO:0008725">
    <property type="term" value="F:DNA-3-methyladenine glycosylase activity"/>
    <property type="evidence" value="ECO:0007669"/>
    <property type="project" value="InterPro"/>
</dbReference>
<sequence length="154" mass="17312">MMAEERNGIDEYHNMFGHPTHDPQKLFEFLVVAVFQPGLSWKATASKLPVFEQVFAHFDAKVVAGFDEATIEEIESNPDMIRNPRKIRAIVKNAQAIVQLSPEFKDFAAYWWSFQGQDGAAVAKDMKKRGFTFVGPTTMQLMLVGTGVAPRPVH</sequence>
<dbReference type="AlphaFoldDB" id="A0A0R1MUW6"/>
<dbReference type="Pfam" id="PF03352">
    <property type="entry name" value="Adenine_glyco"/>
    <property type="match status" value="1"/>
</dbReference>
<name>A0A0R1MUW6_9LACO</name>
<gene>
    <name evidence="2" type="ORF">FD09_GL000534</name>
</gene>